<dbReference type="PROSITE" id="PS51318">
    <property type="entry name" value="TAT"/>
    <property type="match status" value="1"/>
</dbReference>
<dbReference type="Gene3D" id="3.40.190.10">
    <property type="entry name" value="Periplasmic binding protein-like II"/>
    <property type="match status" value="2"/>
</dbReference>
<protein>
    <recommendedName>
        <fullName evidence="4">Sugar ABC transporter substrate-binding protein</fullName>
    </recommendedName>
</protein>
<evidence type="ECO:0000313" key="3">
    <source>
        <dbReference type="Proteomes" id="UP000217889"/>
    </source>
</evidence>
<dbReference type="AlphaFoldDB" id="A0A291H1A7"/>
<feature type="signal peptide" evidence="1">
    <location>
        <begin position="1"/>
        <end position="30"/>
    </location>
</feature>
<evidence type="ECO:0000256" key="1">
    <source>
        <dbReference type="SAM" id="SignalP"/>
    </source>
</evidence>
<accession>A0A291H1A7</accession>
<dbReference type="EMBL" id="CP023564">
    <property type="protein sequence ID" value="ATG56170.1"/>
    <property type="molecule type" value="Genomic_DNA"/>
</dbReference>
<dbReference type="Proteomes" id="UP000217889">
    <property type="component" value="Chromosome"/>
</dbReference>
<dbReference type="OrthoDB" id="2513152at2"/>
<proteinExistence type="predicted"/>
<evidence type="ECO:0008006" key="4">
    <source>
        <dbReference type="Google" id="ProtNLM"/>
    </source>
</evidence>
<name>A0A291H1A7_9MICO</name>
<dbReference type="InterPro" id="IPR006059">
    <property type="entry name" value="SBP"/>
</dbReference>
<reference evidence="2 3" key="1">
    <citation type="journal article" date="2014" name="Int. J. Syst. Evol. Microbiol.">
        <title>Brachybacterium ginsengisoli sp. nov., isolated from soil of a ginseng field.</title>
        <authorList>
            <person name="Hoang V.A."/>
            <person name="Kim Y.J."/>
            <person name="Nguyen N.L."/>
            <person name="Yang D.C."/>
        </authorList>
    </citation>
    <scope>NUCLEOTIDE SEQUENCE [LARGE SCALE GENOMIC DNA]</scope>
    <source>
        <strain evidence="2 3">DCY80</strain>
    </source>
</reference>
<dbReference type="PANTHER" id="PTHR43649">
    <property type="entry name" value="ARABINOSE-BINDING PROTEIN-RELATED"/>
    <property type="match status" value="1"/>
</dbReference>
<dbReference type="SUPFAM" id="SSF53850">
    <property type="entry name" value="Periplasmic binding protein-like II"/>
    <property type="match status" value="1"/>
</dbReference>
<dbReference type="PANTHER" id="PTHR43649:SF12">
    <property type="entry name" value="DIACETYLCHITOBIOSE BINDING PROTEIN DASA"/>
    <property type="match status" value="1"/>
</dbReference>
<dbReference type="KEGG" id="bgg:CFK41_16335"/>
<keyword evidence="1" id="KW-0732">Signal</keyword>
<gene>
    <name evidence="2" type="ORF">CFK41_16335</name>
</gene>
<feature type="chain" id="PRO_5039493108" description="Sugar ABC transporter substrate-binding protein" evidence="1">
    <location>
        <begin position="31"/>
        <end position="559"/>
    </location>
</feature>
<dbReference type="Pfam" id="PF13416">
    <property type="entry name" value="SBP_bac_8"/>
    <property type="match status" value="1"/>
</dbReference>
<organism evidence="2 3">
    <name type="scientific">Brachybacterium ginsengisoli</name>
    <dbReference type="NCBI Taxonomy" id="1331682"/>
    <lineage>
        <taxon>Bacteria</taxon>
        <taxon>Bacillati</taxon>
        <taxon>Actinomycetota</taxon>
        <taxon>Actinomycetes</taxon>
        <taxon>Micrococcales</taxon>
        <taxon>Dermabacteraceae</taxon>
        <taxon>Brachybacterium</taxon>
    </lineage>
</organism>
<dbReference type="RefSeq" id="WP_096800630.1">
    <property type="nucleotide sequence ID" value="NZ_CP023564.1"/>
</dbReference>
<sequence length="559" mass="60110">MTTSHIPSFRPSRRSALGLGATALAVTGLAACGGGTGGGASGGFEDQELQLPTYVEPPVPDGGIASEVEGMPMIFTSPVAEYFTSVEEPPGSGEAVTTFQVLWGAPPRPREQNDYWQQLEERLNVTFTPTLTASDGYNDKFSTTIASGKVPDLSFVQDTDAIGQRALADGAFADLTETLSGDKVLQWPNLANVSSNAWKVSSKNGHIYGVPNENPYLTNFPLVRGDLMRLAGHDSMGSTAEEWLQVMSDIAGLRQAHGKQIWGMATIAGKEQAMFEWMFRAGTTWQLDDAGKVVNVLMTDAFEQVMEFEKKVWDAGVIHPDGIGGELGDLFIAGQLALTVDSFNGFFGNPMIGQVIESTPEAEPEFFVPPAVDGGDLVIQRDDGYWGIVAISAEAAQDEARLHELLGVINYWRAPFGSQEALFIGSGSEGVNYEFGPDHEVVGLGDEQADADRAALQWLGAFNSPIYSIRSTLEDYVENFRTTMESLIAATVPNPIAGIVAPSAATLNAKLDSLNEDYRNGFITGRRPLSEMAAYREAWLKGGGQTLCDEYTEALDSAS</sequence>
<keyword evidence="3" id="KW-1185">Reference proteome</keyword>
<dbReference type="InterPro" id="IPR006311">
    <property type="entry name" value="TAT_signal"/>
</dbReference>
<evidence type="ECO:0000313" key="2">
    <source>
        <dbReference type="EMBL" id="ATG56170.1"/>
    </source>
</evidence>
<dbReference type="InterPro" id="IPR050490">
    <property type="entry name" value="Bact_solute-bd_prot1"/>
</dbReference>